<evidence type="ECO:0000313" key="2">
    <source>
        <dbReference type="EMBL" id="GBN72648.1"/>
    </source>
</evidence>
<protein>
    <submittedName>
        <fullName evidence="2">Uncharacterized protein</fullName>
    </submittedName>
</protein>
<dbReference type="AlphaFoldDB" id="A0A4Y2RA78"/>
<dbReference type="Proteomes" id="UP000499080">
    <property type="component" value="Unassembled WGS sequence"/>
</dbReference>
<proteinExistence type="predicted"/>
<gene>
    <name evidence="2" type="ORF">AVEN_52815_1</name>
</gene>
<reference evidence="2 3" key="1">
    <citation type="journal article" date="2019" name="Sci. Rep.">
        <title>Orb-weaving spider Araneus ventricosus genome elucidates the spidroin gene catalogue.</title>
        <authorList>
            <person name="Kono N."/>
            <person name="Nakamura H."/>
            <person name="Ohtoshi R."/>
            <person name="Moran D.A.P."/>
            <person name="Shinohara A."/>
            <person name="Yoshida Y."/>
            <person name="Fujiwara M."/>
            <person name="Mori M."/>
            <person name="Tomita M."/>
            <person name="Arakawa K."/>
        </authorList>
    </citation>
    <scope>NUCLEOTIDE SEQUENCE [LARGE SCALE GENOMIC DNA]</scope>
</reference>
<keyword evidence="3" id="KW-1185">Reference proteome</keyword>
<comment type="caution">
    <text evidence="2">The sequence shown here is derived from an EMBL/GenBank/DDBJ whole genome shotgun (WGS) entry which is preliminary data.</text>
</comment>
<organism evidence="2 3">
    <name type="scientific">Araneus ventricosus</name>
    <name type="common">Orbweaver spider</name>
    <name type="synonym">Epeira ventricosa</name>
    <dbReference type="NCBI Taxonomy" id="182803"/>
    <lineage>
        <taxon>Eukaryota</taxon>
        <taxon>Metazoa</taxon>
        <taxon>Ecdysozoa</taxon>
        <taxon>Arthropoda</taxon>
        <taxon>Chelicerata</taxon>
        <taxon>Arachnida</taxon>
        <taxon>Araneae</taxon>
        <taxon>Araneomorphae</taxon>
        <taxon>Entelegynae</taxon>
        <taxon>Araneoidea</taxon>
        <taxon>Araneidae</taxon>
        <taxon>Araneus</taxon>
    </lineage>
</organism>
<accession>A0A4Y2RA78</accession>
<feature type="region of interest" description="Disordered" evidence="1">
    <location>
        <begin position="66"/>
        <end position="88"/>
    </location>
</feature>
<sequence>MEKDALFNEYSRKHEAQFSRIASKSLIISLNFERKRKVLILYFDYQLGMLKIIGLRRRMSRYETIEKPSASVEEEPSTSPPEMNRRTTLRKHAGSVLRGVSSTLGGAAAGSCRFVGQLGRHITSSAHGAVRMHVNRWLYRVAEPYL</sequence>
<evidence type="ECO:0000313" key="3">
    <source>
        <dbReference type="Proteomes" id="UP000499080"/>
    </source>
</evidence>
<dbReference type="EMBL" id="BGPR01016343">
    <property type="protein sequence ID" value="GBN72648.1"/>
    <property type="molecule type" value="Genomic_DNA"/>
</dbReference>
<dbReference type="OrthoDB" id="10282694at2759"/>
<evidence type="ECO:0000256" key="1">
    <source>
        <dbReference type="SAM" id="MobiDB-lite"/>
    </source>
</evidence>
<name>A0A4Y2RA78_ARAVE</name>